<protein>
    <submittedName>
        <fullName evidence="2">Uncharacterized protein</fullName>
    </submittedName>
</protein>
<sequence length="212" mass="24368">MEQKKHESDMTRKEKAQLRWQTIRSLKGRERLGYLWTYYKSWLFVLAVILVAFSIVVTCIRNVTTRELISMAVIDVQSGAQENADRLEADLLEALGTGKGRERITLDVSAGSGDDYAMGSKRAVIFGSGTTDVVICGSETYETYQEAFKSWEEVLGDQYETYAGYIEDGRLDLSRSSRWQEYGLTDYKPAYMAVMYDTERDEEIIRLLDFFF</sequence>
<organism evidence="2 3">
    <name type="scientific">Candidatus Scatomonas pullistercoris</name>
    <dbReference type="NCBI Taxonomy" id="2840920"/>
    <lineage>
        <taxon>Bacteria</taxon>
        <taxon>Bacillati</taxon>
        <taxon>Bacillota</taxon>
        <taxon>Clostridia</taxon>
        <taxon>Lachnospirales</taxon>
        <taxon>Lachnospiraceae</taxon>
        <taxon>Lachnospiraceae incertae sedis</taxon>
        <taxon>Candidatus Scatomonas</taxon>
    </lineage>
</organism>
<reference evidence="2" key="1">
    <citation type="submission" date="2020-10" db="EMBL/GenBank/DDBJ databases">
        <authorList>
            <person name="Gilroy R."/>
        </authorList>
    </citation>
    <scope>NUCLEOTIDE SEQUENCE</scope>
    <source>
        <strain evidence="2">CHK188-20938</strain>
    </source>
</reference>
<evidence type="ECO:0000256" key="1">
    <source>
        <dbReference type="SAM" id="Phobius"/>
    </source>
</evidence>
<accession>A0A9D1P5W5</accession>
<proteinExistence type="predicted"/>
<comment type="caution">
    <text evidence="2">The sequence shown here is derived from an EMBL/GenBank/DDBJ whole genome shotgun (WGS) entry which is preliminary data.</text>
</comment>
<keyword evidence="1" id="KW-0812">Transmembrane</keyword>
<evidence type="ECO:0000313" key="2">
    <source>
        <dbReference type="EMBL" id="HIV26269.1"/>
    </source>
</evidence>
<name>A0A9D1P5W5_9FIRM</name>
<reference evidence="2" key="2">
    <citation type="journal article" date="2021" name="PeerJ">
        <title>Extensive microbial diversity within the chicken gut microbiome revealed by metagenomics and culture.</title>
        <authorList>
            <person name="Gilroy R."/>
            <person name="Ravi A."/>
            <person name="Getino M."/>
            <person name="Pursley I."/>
            <person name="Horton D.L."/>
            <person name="Alikhan N.F."/>
            <person name="Baker D."/>
            <person name="Gharbi K."/>
            <person name="Hall N."/>
            <person name="Watson M."/>
            <person name="Adriaenssens E.M."/>
            <person name="Foster-Nyarko E."/>
            <person name="Jarju S."/>
            <person name="Secka A."/>
            <person name="Antonio M."/>
            <person name="Oren A."/>
            <person name="Chaudhuri R.R."/>
            <person name="La Ragione R."/>
            <person name="Hildebrand F."/>
            <person name="Pallen M.J."/>
        </authorList>
    </citation>
    <scope>NUCLEOTIDE SEQUENCE</scope>
    <source>
        <strain evidence="2">CHK188-20938</strain>
    </source>
</reference>
<dbReference type="Proteomes" id="UP000824169">
    <property type="component" value="Unassembled WGS sequence"/>
</dbReference>
<gene>
    <name evidence="2" type="ORF">IAB71_10910</name>
</gene>
<keyword evidence="1" id="KW-0472">Membrane</keyword>
<dbReference type="EMBL" id="DVOO01000031">
    <property type="protein sequence ID" value="HIV26269.1"/>
    <property type="molecule type" value="Genomic_DNA"/>
</dbReference>
<feature type="transmembrane region" description="Helical" evidence="1">
    <location>
        <begin position="41"/>
        <end position="60"/>
    </location>
</feature>
<dbReference type="AlphaFoldDB" id="A0A9D1P5W5"/>
<keyword evidence="1" id="KW-1133">Transmembrane helix</keyword>
<evidence type="ECO:0000313" key="3">
    <source>
        <dbReference type="Proteomes" id="UP000824169"/>
    </source>
</evidence>